<gene>
    <name evidence="1" type="ORF">H5410_018830</name>
</gene>
<evidence type="ECO:0000313" key="1">
    <source>
        <dbReference type="EMBL" id="KAG5619006.1"/>
    </source>
</evidence>
<organism evidence="1 2">
    <name type="scientific">Solanum commersonii</name>
    <name type="common">Commerson's wild potato</name>
    <name type="synonym">Commerson's nightshade</name>
    <dbReference type="NCBI Taxonomy" id="4109"/>
    <lineage>
        <taxon>Eukaryota</taxon>
        <taxon>Viridiplantae</taxon>
        <taxon>Streptophyta</taxon>
        <taxon>Embryophyta</taxon>
        <taxon>Tracheophyta</taxon>
        <taxon>Spermatophyta</taxon>
        <taxon>Magnoliopsida</taxon>
        <taxon>eudicotyledons</taxon>
        <taxon>Gunneridae</taxon>
        <taxon>Pentapetalae</taxon>
        <taxon>asterids</taxon>
        <taxon>lamiids</taxon>
        <taxon>Solanales</taxon>
        <taxon>Solanaceae</taxon>
        <taxon>Solanoideae</taxon>
        <taxon>Solaneae</taxon>
        <taxon>Solanum</taxon>
    </lineage>
</organism>
<accession>A0A9J6A318</accession>
<proteinExistence type="predicted"/>
<comment type="caution">
    <text evidence="1">The sequence shown here is derived from an EMBL/GenBank/DDBJ whole genome shotgun (WGS) entry which is preliminary data.</text>
</comment>
<dbReference type="AlphaFoldDB" id="A0A9J6A318"/>
<protein>
    <submittedName>
        <fullName evidence="1">Uncharacterized protein</fullName>
    </submittedName>
</protein>
<dbReference type="Proteomes" id="UP000824120">
    <property type="component" value="Chromosome 3"/>
</dbReference>
<name>A0A9J6A318_SOLCO</name>
<dbReference type="EMBL" id="JACXVP010000003">
    <property type="protein sequence ID" value="KAG5619006.1"/>
    <property type="molecule type" value="Genomic_DNA"/>
</dbReference>
<evidence type="ECO:0000313" key="2">
    <source>
        <dbReference type="Proteomes" id="UP000824120"/>
    </source>
</evidence>
<keyword evidence="2" id="KW-1185">Reference proteome</keyword>
<sequence>MKKNRYLAWVDGVLPTLMKGVRFDGGNKRCELIDGGEGRGRMMVCWAAGARVGADRRAMEEGIWVLKKKTRGGGG</sequence>
<reference evidence="1 2" key="1">
    <citation type="submission" date="2020-09" db="EMBL/GenBank/DDBJ databases">
        <title>De no assembly of potato wild relative species, Solanum commersonii.</title>
        <authorList>
            <person name="Cho K."/>
        </authorList>
    </citation>
    <scope>NUCLEOTIDE SEQUENCE [LARGE SCALE GENOMIC DNA]</scope>
    <source>
        <strain evidence="1">LZ3.2</strain>
        <tissue evidence="1">Leaf</tissue>
    </source>
</reference>